<accession>A0A6V7X697</accession>
<protein>
    <submittedName>
        <fullName evidence="1">Uncharacterized protein</fullName>
    </submittedName>
</protein>
<gene>
    <name evidence="1" type="ORF">MENT_LOCUS47931</name>
</gene>
<comment type="caution">
    <text evidence="1">The sequence shown here is derived from an EMBL/GenBank/DDBJ whole genome shotgun (WGS) entry which is preliminary data.</text>
</comment>
<dbReference type="Proteomes" id="UP000580250">
    <property type="component" value="Unassembled WGS sequence"/>
</dbReference>
<reference evidence="1 2" key="1">
    <citation type="submission" date="2020-08" db="EMBL/GenBank/DDBJ databases">
        <authorList>
            <person name="Koutsovoulos G."/>
            <person name="Danchin GJ E."/>
        </authorList>
    </citation>
    <scope>NUCLEOTIDE SEQUENCE [LARGE SCALE GENOMIC DNA]</scope>
</reference>
<organism evidence="1 2">
    <name type="scientific">Meloidogyne enterolobii</name>
    <name type="common">Root-knot nematode worm</name>
    <name type="synonym">Meloidogyne mayaguensis</name>
    <dbReference type="NCBI Taxonomy" id="390850"/>
    <lineage>
        <taxon>Eukaryota</taxon>
        <taxon>Metazoa</taxon>
        <taxon>Ecdysozoa</taxon>
        <taxon>Nematoda</taxon>
        <taxon>Chromadorea</taxon>
        <taxon>Rhabditida</taxon>
        <taxon>Tylenchina</taxon>
        <taxon>Tylenchomorpha</taxon>
        <taxon>Tylenchoidea</taxon>
        <taxon>Meloidogynidae</taxon>
        <taxon>Meloidogyninae</taxon>
        <taxon>Meloidogyne</taxon>
    </lineage>
</organism>
<name>A0A6V7X697_MELEN</name>
<evidence type="ECO:0000313" key="1">
    <source>
        <dbReference type="EMBL" id="CAD2194880.1"/>
    </source>
</evidence>
<sequence length="101" mass="10748">MPFTCLSSSAAFNGNNIKLGLSADCCLSTEMCKAKTTSLGAPKLCLSVVVPNSSSKIAKVSSSSSSSPSFSLNLEDTRGIFWRNEYLFVGIEPSKLELNEC</sequence>
<dbReference type="AlphaFoldDB" id="A0A6V7X697"/>
<dbReference type="EMBL" id="CAJEWN010001153">
    <property type="protein sequence ID" value="CAD2194880.1"/>
    <property type="molecule type" value="Genomic_DNA"/>
</dbReference>
<evidence type="ECO:0000313" key="2">
    <source>
        <dbReference type="Proteomes" id="UP000580250"/>
    </source>
</evidence>
<proteinExistence type="predicted"/>